<feature type="glycosylation site" description="N-linked (GlcNAc...) asparagine" evidence="14">
    <location>
        <position position="66"/>
    </location>
</feature>
<feature type="binding site" evidence="16">
    <location>
        <position position="221"/>
    </location>
    <ligand>
        <name>chloride</name>
        <dbReference type="ChEBI" id="CHEBI:17996"/>
        <label>1</label>
    </ligand>
</feature>
<dbReference type="Pfam" id="PF01401">
    <property type="entry name" value="Peptidase_M2"/>
    <property type="match status" value="1"/>
</dbReference>
<name>A0AAN8SD73_POLSC</name>
<dbReference type="InterPro" id="IPR001548">
    <property type="entry name" value="Peptidase_M2"/>
</dbReference>
<dbReference type="PANTHER" id="PTHR10514:SF44">
    <property type="entry name" value="ANGIOTENSIN-CONVERTING ENZYME-RELATED"/>
    <property type="match status" value="1"/>
</dbReference>
<feature type="binding site" evidence="17">
    <location>
        <position position="384"/>
    </location>
    <ligand>
        <name>Zn(2+)</name>
        <dbReference type="ChEBI" id="CHEBI:29105"/>
        <label>1</label>
        <note>catalytic</note>
    </ligand>
</feature>
<evidence type="ECO:0000256" key="20">
    <source>
        <dbReference type="PIRSR" id="PIRSR601548-8"/>
    </source>
</evidence>
<gene>
    <name evidence="24" type="ORF">RUM43_000729</name>
</gene>
<evidence type="ECO:0000256" key="17">
    <source>
        <dbReference type="PIRSR" id="PIRSR601548-3"/>
    </source>
</evidence>
<feature type="active site" description="Proton acceptor 2" evidence="15">
    <location>
        <position position="381"/>
    </location>
</feature>
<feature type="disulfide bond" evidence="18">
    <location>
        <begin position="535"/>
        <end position="554"/>
    </location>
</feature>
<dbReference type="FunFam" id="1.10.1370.30:FF:000004">
    <property type="entry name" value="Angiotensin-converting enzyme"/>
    <property type="match status" value="1"/>
</dbReference>
<evidence type="ECO:0000256" key="4">
    <source>
        <dbReference type="ARBA" id="ARBA00022723"/>
    </source>
</evidence>
<evidence type="ECO:0000256" key="1">
    <source>
        <dbReference type="ARBA" id="ARBA00008139"/>
    </source>
</evidence>
<evidence type="ECO:0000256" key="21">
    <source>
        <dbReference type="PROSITE-ProRule" id="PRU01355"/>
    </source>
</evidence>
<dbReference type="PRINTS" id="PR00791">
    <property type="entry name" value="PEPDIPTASEA"/>
</dbReference>
<feature type="binding site" evidence="17">
    <location>
        <position position="380"/>
    </location>
    <ligand>
        <name>Zn(2+)</name>
        <dbReference type="ChEBI" id="CHEBI:29105"/>
        <label>1</label>
        <note>catalytic</note>
    </ligand>
</feature>
<comment type="catalytic activity">
    <reaction evidence="11">
        <text>Release of a C-terminal dipeptide, oligopeptide-|-Xaa-Yaa, when Xaa is not Pro, and Yaa is neither Asp nor Glu. Thus, conversion of angiotensin I to angiotensin II, with increase in vasoconstrictor activity, but no action on angiotensin II.</text>
        <dbReference type="EC" id="3.4.15.1"/>
    </reaction>
</comment>
<dbReference type="EMBL" id="JAWJWE010000001">
    <property type="protein sequence ID" value="KAK6644462.1"/>
    <property type="molecule type" value="Genomic_DNA"/>
</dbReference>
<evidence type="ECO:0000256" key="22">
    <source>
        <dbReference type="RuleBase" id="RU361144"/>
    </source>
</evidence>
<evidence type="ECO:0000256" key="11">
    <source>
        <dbReference type="ARBA" id="ARBA00036868"/>
    </source>
</evidence>
<keyword evidence="7 17" id="KW-0862">Zinc</keyword>
<feature type="disulfide bond" evidence="21">
    <location>
        <begin position="146"/>
        <end position="154"/>
    </location>
</feature>
<dbReference type="SUPFAM" id="SSF55486">
    <property type="entry name" value="Metalloproteases ('zincins'), catalytic domain"/>
    <property type="match status" value="1"/>
</dbReference>
<dbReference type="GO" id="GO:0004180">
    <property type="term" value="F:carboxypeptidase activity"/>
    <property type="evidence" value="ECO:0007669"/>
    <property type="project" value="UniProtKB-KW"/>
</dbReference>
<evidence type="ECO:0000256" key="7">
    <source>
        <dbReference type="ARBA" id="ARBA00022833"/>
    </source>
</evidence>
<comment type="similarity">
    <text evidence="1 21 22">Belongs to the peptidase M2 family.</text>
</comment>
<protein>
    <recommendedName>
        <fullName evidence="12 22">Angiotensin-converting enzyme</fullName>
        <ecNumber evidence="22">3.4.-.-</ecNumber>
    </recommendedName>
</protein>
<evidence type="ECO:0000256" key="3">
    <source>
        <dbReference type="ARBA" id="ARBA00022670"/>
    </source>
</evidence>
<feature type="glycosylation site" description="N-linked (GlcNAc...) asparagine; partial" evidence="14">
    <location>
        <position position="334"/>
    </location>
</feature>
<dbReference type="CDD" id="cd06461">
    <property type="entry name" value="M2_ACE"/>
    <property type="match status" value="1"/>
</dbReference>
<feature type="binding site" evidence="20">
    <location>
        <position position="384"/>
    </location>
    <ligand>
        <name>Zn(2+)</name>
        <dbReference type="ChEBI" id="CHEBI:29105"/>
        <label>2</label>
        <note>catalytic</note>
    </ligand>
</feature>
<feature type="glycosylation site" description="N-linked (GlcNAc...) asparagine" evidence="19">
    <location>
        <position position="150"/>
    </location>
</feature>
<evidence type="ECO:0000256" key="13">
    <source>
        <dbReference type="PIRSR" id="PIRSR601548-1"/>
    </source>
</evidence>
<keyword evidence="9 18" id="KW-1015">Disulfide bond</keyword>
<feature type="glycosylation site" description="N-linked (GlcNAc...) (complex) asparagine" evidence="14">
    <location>
        <position position="84"/>
    </location>
</feature>
<keyword evidence="4 17" id="KW-0479">Metal-binding</keyword>
<feature type="chain" id="PRO_5042939726" description="Angiotensin-converting enzyme" evidence="23">
    <location>
        <begin position="31"/>
        <end position="649"/>
    </location>
</feature>
<keyword evidence="8 22" id="KW-0482">Metalloprotease</keyword>
<evidence type="ECO:0000256" key="12">
    <source>
        <dbReference type="ARBA" id="ARBA00039858"/>
    </source>
</evidence>
<sequence>MLRVNAIGCGSRTAVFLFCCALLLNNVCLAKKYDEEDAKEYLKKINEEIQVKTTESVVASWDYESNITDENLRHQLDVSAELANFSKEIWKETIKYPWKTFKDPNVRRQFKKFSVLGTAVLSADKYEKYNKIVSDMQSVYGKAKICDYKNRTDCSLQLEPDITEIFVKSRDPDELRYYWSEWRNAAGKPVREMYKEYVKLSNEAAVLNNFTDTSQFWLKDYEADDFKEQVEELWEQVKPLYLQLHAYVRRRLRERYGDKHVSRVGPIPAHLLGNVWAQTWTNVADFTIPYPGKKSMDVTESMVKQGYTPLRMFKLAEEFFTSLDLSPMPETFWNNSILEKPNDGRDLICHASAWDFYDGKDFRIKQCTRVDMEDLNTVHHEMGHIQYYLQYKSQPLVYKEGANPGFHEAIGDVMALSVSTPKHLKKIGLLGETDDDAEAEINQLFMMALDKIAFLPFGYLMDQFRWSVFEGKTTEKEYNCKWWQLREKYQGLSPSVMRSEDDFDPGAKYHTIANVPYIRYFVSFVIQFQFHRSLCIAAKEYDPQNPTLKPLHHCDIYQSKEAGALLKKMLQLGSSKPWPDAMEVLTGQRKMDASALLDYFATLKTWLENENARTGEHIGWQTTKEACQYSVEETVNAASASSKLQGTTA</sequence>
<evidence type="ECO:0000256" key="8">
    <source>
        <dbReference type="ARBA" id="ARBA00023049"/>
    </source>
</evidence>
<evidence type="ECO:0000256" key="15">
    <source>
        <dbReference type="PIRSR" id="PIRSR601548-11"/>
    </source>
</evidence>
<feature type="binding site" evidence="20">
    <location>
        <position position="408"/>
    </location>
    <ligand>
        <name>Zn(2+)</name>
        <dbReference type="ChEBI" id="CHEBI:29105"/>
        <label>2</label>
        <note>catalytic</note>
    </ligand>
</feature>
<accession>A0AAN8SD73</accession>
<dbReference type="GO" id="GO:0005615">
    <property type="term" value="C:extracellular space"/>
    <property type="evidence" value="ECO:0007669"/>
    <property type="project" value="TreeGrafter"/>
</dbReference>
<feature type="disulfide bond" evidence="18 21">
    <location>
        <begin position="349"/>
        <end position="367"/>
    </location>
</feature>
<evidence type="ECO:0000256" key="10">
    <source>
        <dbReference type="ARBA" id="ARBA00023180"/>
    </source>
</evidence>
<evidence type="ECO:0000256" key="9">
    <source>
        <dbReference type="ARBA" id="ARBA00023157"/>
    </source>
</evidence>
<feature type="binding site" evidence="16">
    <location>
        <position position="519"/>
    </location>
    <ligand>
        <name>chloride</name>
        <dbReference type="ChEBI" id="CHEBI:17996"/>
        <label>1</label>
    </ligand>
</feature>
<evidence type="ECO:0000313" key="24">
    <source>
        <dbReference type="EMBL" id="KAK6644462.1"/>
    </source>
</evidence>
<dbReference type="EC" id="3.4.-.-" evidence="22"/>
<keyword evidence="10 14" id="KW-0325">Glycoprotein</keyword>
<feature type="signal peptide" evidence="23">
    <location>
        <begin position="1"/>
        <end position="30"/>
    </location>
</feature>
<feature type="glycosylation site" description="N-linked (GlcNAc...) asparagine; partial" evidence="14">
    <location>
        <position position="150"/>
    </location>
</feature>
<feature type="binding site" evidence="17">
    <location>
        <position position="408"/>
    </location>
    <ligand>
        <name>Zn(2+)</name>
        <dbReference type="ChEBI" id="CHEBI:29105"/>
        <label>1</label>
        <note>catalytic</note>
    </ligand>
</feature>
<dbReference type="Proteomes" id="UP001372834">
    <property type="component" value="Unassembled WGS sequence"/>
</dbReference>
<comment type="caution">
    <text evidence="24">The sequence shown here is derived from an EMBL/GenBank/DDBJ whole genome shotgun (WGS) entry which is preliminary data.</text>
</comment>
<dbReference type="GO" id="GO:0005886">
    <property type="term" value="C:plasma membrane"/>
    <property type="evidence" value="ECO:0007669"/>
    <property type="project" value="TreeGrafter"/>
</dbReference>
<keyword evidence="6 22" id="KW-0378">Hydrolase</keyword>
<dbReference type="GO" id="GO:0006508">
    <property type="term" value="P:proteolysis"/>
    <property type="evidence" value="ECO:0007669"/>
    <property type="project" value="UniProtKB-KW"/>
</dbReference>
<proteinExistence type="inferred from homology"/>
<feature type="active site" description="Proton acceptor 1" evidence="13">
    <location>
        <position position="381"/>
    </location>
</feature>
<evidence type="ECO:0000256" key="19">
    <source>
        <dbReference type="PIRSR" id="PIRSR601548-5"/>
    </source>
</evidence>
<evidence type="ECO:0000256" key="16">
    <source>
        <dbReference type="PIRSR" id="PIRSR601548-2"/>
    </source>
</evidence>
<dbReference type="GO" id="GO:0008237">
    <property type="term" value="F:metallopeptidase activity"/>
    <property type="evidence" value="ECO:0007669"/>
    <property type="project" value="UniProtKB-KW"/>
</dbReference>
<keyword evidence="2 22" id="KW-0121">Carboxypeptidase</keyword>
<organism evidence="24 25">
    <name type="scientific">Polyplax serrata</name>
    <name type="common">Common mouse louse</name>
    <dbReference type="NCBI Taxonomy" id="468196"/>
    <lineage>
        <taxon>Eukaryota</taxon>
        <taxon>Metazoa</taxon>
        <taxon>Ecdysozoa</taxon>
        <taxon>Arthropoda</taxon>
        <taxon>Hexapoda</taxon>
        <taxon>Insecta</taxon>
        <taxon>Pterygota</taxon>
        <taxon>Neoptera</taxon>
        <taxon>Paraneoptera</taxon>
        <taxon>Psocodea</taxon>
        <taxon>Troctomorpha</taxon>
        <taxon>Phthiraptera</taxon>
        <taxon>Anoplura</taxon>
        <taxon>Polyplacidae</taxon>
        <taxon>Polyplax</taxon>
    </lineage>
</organism>
<evidence type="ECO:0000256" key="5">
    <source>
        <dbReference type="ARBA" id="ARBA00022729"/>
    </source>
</evidence>
<keyword evidence="5 23" id="KW-0732">Signal</keyword>
<comment type="caution">
    <text evidence="21">Lacks conserved residue(s) required for the propagation of feature annotation.</text>
</comment>
<dbReference type="PROSITE" id="PS52011">
    <property type="entry name" value="PEPTIDASE_M2"/>
    <property type="match status" value="1"/>
</dbReference>
<evidence type="ECO:0000256" key="2">
    <source>
        <dbReference type="ARBA" id="ARBA00022645"/>
    </source>
</evidence>
<feature type="active site" description="Proton donor 1" evidence="13">
    <location>
        <position position="510"/>
    </location>
</feature>
<dbReference type="PANTHER" id="PTHR10514">
    <property type="entry name" value="ANGIOTENSIN-CONVERTING ENZYME"/>
    <property type="match status" value="1"/>
</dbReference>
<dbReference type="AlphaFoldDB" id="A0AAN8SD73"/>
<comment type="cofactor">
    <cofactor evidence="22">
        <name>Zn(2+)</name>
        <dbReference type="ChEBI" id="CHEBI:29105"/>
    </cofactor>
    <text evidence="22">Binds 1 zinc ion per subunit.</text>
</comment>
<evidence type="ECO:0000256" key="18">
    <source>
        <dbReference type="PIRSR" id="PIRSR601548-4"/>
    </source>
</evidence>
<evidence type="ECO:0000256" key="23">
    <source>
        <dbReference type="SAM" id="SignalP"/>
    </source>
</evidence>
<keyword evidence="3 22" id="KW-0645">Protease</keyword>
<reference evidence="24 25" key="1">
    <citation type="submission" date="2023-10" db="EMBL/GenBank/DDBJ databases">
        <title>Genomes of two closely related lineages of the louse Polyplax serrata with different host specificities.</title>
        <authorList>
            <person name="Martinu J."/>
            <person name="Tarabai H."/>
            <person name="Stefka J."/>
            <person name="Hypsa V."/>
        </authorList>
    </citation>
    <scope>NUCLEOTIDE SEQUENCE [LARGE SCALE GENOMIC DNA]</scope>
    <source>
        <strain evidence="24">HR10_N</strain>
    </source>
</reference>
<evidence type="ECO:0000256" key="14">
    <source>
        <dbReference type="PIRSR" id="PIRSR601548-10"/>
    </source>
</evidence>
<evidence type="ECO:0000313" key="25">
    <source>
        <dbReference type="Proteomes" id="UP001372834"/>
    </source>
</evidence>
<dbReference type="GO" id="GO:0046872">
    <property type="term" value="F:metal ion binding"/>
    <property type="evidence" value="ECO:0007669"/>
    <property type="project" value="UniProtKB-KW"/>
</dbReference>
<dbReference type="Gene3D" id="1.10.1370.30">
    <property type="match status" value="1"/>
</dbReference>
<feature type="active site" description="Proton donor 2" evidence="15">
    <location>
        <position position="510"/>
    </location>
</feature>
<dbReference type="GO" id="GO:0008241">
    <property type="term" value="F:peptidyl-dipeptidase activity"/>
    <property type="evidence" value="ECO:0007669"/>
    <property type="project" value="UniProtKB-EC"/>
</dbReference>
<feature type="binding site" evidence="20">
    <location>
        <position position="380"/>
    </location>
    <ligand>
        <name>Zn(2+)</name>
        <dbReference type="ChEBI" id="CHEBI:29105"/>
        <label>2</label>
        <note>catalytic</note>
    </ligand>
</feature>
<evidence type="ECO:0000256" key="6">
    <source>
        <dbReference type="ARBA" id="ARBA00022801"/>
    </source>
</evidence>